<accession>A0A951Q3U8</accession>
<dbReference type="Gene3D" id="1.20.1050.10">
    <property type="match status" value="1"/>
</dbReference>
<dbReference type="InterPro" id="IPR004045">
    <property type="entry name" value="Glutathione_S-Trfase_N"/>
</dbReference>
<dbReference type="InterPro" id="IPR047047">
    <property type="entry name" value="GST_Omega-like_C"/>
</dbReference>
<evidence type="ECO:0000256" key="2">
    <source>
        <dbReference type="PIRSR" id="PIRSR015753-2"/>
    </source>
</evidence>
<sequence>MTDIKNLKIEFPWSKKKSLPPKLIIKLGKFVWTTLWQMMMSKLAPRNQLGEYIRPSSQFRNFVGTQKDNLYQPAAGRYKLYVGLSCPWAHRTLIVRSLKGLEEAISVSIVSPSPIAGGWVLNQQEQGCSTLAQLYELAQPGYSGRSTVPVLWDTQTKTIVNNESAEIIVMLNSEFNEFAENPTLNLYPEELKEKIDWWNEKIYASVNNGVYRCGFAQTQEAYNKACDELFATLDEIDAALETNRYLCGNNITLADVRLFTTLFRFDIAYYGLFKCNRRRIQDYQNLGAYLSDMYQTRGVADTCDLESVKQDYYGNLFPLNPGGIIPCGPDINYLLKPHVRGKITNNLDLKA</sequence>
<feature type="binding site" evidence="2">
    <location>
        <position position="119"/>
    </location>
    <ligand>
        <name>glutathione</name>
        <dbReference type="ChEBI" id="CHEBI:57925"/>
    </ligand>
</feature>
<dbReference type="PANTHER" id="PTHR32419">
    <property type="entry name" value="GLUTATHIONYL-HYDROQUINONE REDUCTASE"/>
    <property type="match status" value="1"/>
</dbReference>
<organism evidence="5 6">
    <name type="scientific">Mojavia pulchra JT2-VF2</name>
    <dbReference type="NCBI Taxonomy" id="287848"/>
    <lineage>
        <taxon>Bacteria</taxon>
        <taxon>Bacillati</taxon>
        <taxon>Cyanobacteriota</taxon>
        <taxon>Cyanophyceae</taxon>
        <taxon>Nostocales</taxon>
        <taxon>Nostocaceae</taxon>
    </lineage>
</organism>
<dbReference type="AlphaFoldDB" id="A0A951Q3U8"/>
<dbReference type="CDD" id="cd03190">
    <property type="entry name" value="GST_C_Omega_like"/>
    <property type="match status" value="1"/>
</dbReference>
<dbReference type="Gene3D" id="3.40.30.10">
    <property type="entry name" value="Glutaredoxin"/>
    <property type="match status" value="1"/>
</dbReference>
<dbReference type="InterPro" id="IPR036282">
    <property type="entry name" value="Glutathione-S-Trfase_C_sf"/>
</dbReference>
<feature type="site" description="Lowers pKa of active site Cys" evidence="3">
    <location>
        <position position="269"/>
    </location>
</feature>
<dbReference type="PANTHER" id="PTHR32419:SF6">
    <property type="entry name" value="GLUTATHIONE S-TRANSFERASE OMEGA-LIKE 1-RELATED"/>
    <property type="match status" value="1"/>
</dbReference>
<dbReference type="Pfam" id="PF13410">
    <property type="entry name" value="GST_C_2"/>
    <property type="match status" value="1"/>
</dbReference>
<dbReference type="SFLD" id="SFLDG01206">
    <property type="entry name" value="Xi.1"/>
    <property type="match status" value="1"/>
</dbReference>
<dbReference type="GO" id="GO:0005737">
    <property type="term" value="C:cytoplasm"/>
    <property type="evidence" value="ECO:0007669"/>
    <property type="project" value="TreeGrafter"/>
</dbReference>
<dbReference type="Pfam" id="PF13409">
    <property type="entry name" value="GST_N_2"/>
    <property type="match status" value="1"/>
</dbReference>
<dbReference type="SUPFAM" id="SSF52833">
    <property type="entry name" value="Thioredoxin-like"/>
    <property type="match status" value="1"/>
</dbReference>
<evidence type="ECO:0000313" key="6">
    <source>
        <dbReference type="Proteomes" id="UP000715781"/>
    </source>
</evidence>
<feature type="binding site" evidence="2">
    <location>
        <begin position="145"/>
        <end position="148"/>
    </location>
    <ligand>
        <name>glutathione</name>
        <dbReference type="ChEBI" id="CHEBI:57925"/>
    </ligand>
</feature>
<dbReference type="SUPFAM" id="SSF47616">
    <property type="entry name" value="GST C-terminal domain-like"/>
    <property type="match status" value="1"/>
</dbReference>
<reference evidence="5" key="2">
    <citation type="journal article" date="2022" name="Microbiol. Resour. Announc.">
        <title>Metagenome Sequencing to Explore Phylogenomics of Terrestrial Cyanobacteria.</title>
        <authorList>
            <person name="Ward R.D."/>
            <person name="Stajich J.E."/>
            <person name="Johansen J.R."/>
            <person name="Huntemann M."/>
            <person name="Clum A."/>
            <person name="Foster B."/>
            <person name="Foster B."/>
            <person name="Roux S."/>
            <person name="Palaniappan K."/>
            <person name="Varghese N."/>
            <person name="Mukherjee S."/>
            <person name="Reddy T.B.K."/>
            <person name="Daum C."/>
            <person name="Copeland A."/>
            <person name="Chen I.A."/>
            <person name="Ivanova N.N."/>
            <person name="Kyrpides N.C."/>
            <person name="Shapiro N."/>
            <person name="Eloe-Fadrosh E.A."/>
            <person name="Pietrasiak N."/>
        </authorList>
    </citation>
    <scope>NUCLEOTIDE SEQUENCE</scope>
    <source>
        <strain evidence="5">JT2-VF2</strain>
    </source>
</reference>
<dbReference type="InterPro" id="IPR016639">
    <property type="entry name" value="GST_Omega/GSH"/>
</dbReference>
<feature type="site" description="Lowers pKa of active site Cys" evidence="3">
    <location>
        <position position="312"/>
    </location>
</feature>
<name>A0A951Q3U8_9NOST</name>
<dbReference type="PIRSF" id="PIRSF015753">
    <property type="entry name" value="GST"/>
    <property type="match status" value="1"/>
</dbReference>
<dbReference type="SFLD" id="SFLDS00019">
    <property type="entry name" value="Glutathione_Transferase_(cytos"/>
    <property type="match status" value="1"/>
</dbReference>
<dbReference type="SFLD" id="SFLDG01148">
    <property type="entry name" value="Xi_(cytGST)"/>
    <property type="match status" value="1"/>
</dbReference>
<dbReference type="InterPro" id="IPR036249">
    <property type="entry name" value="Thioredoxin-like_sf"/>
</dbReference>
<comment type="caution">
    <text evidence="5">The sequence shown here is derived from an EMBL/GenBank/DDBJ whole genome shotgun (WGS) entry which is preliminary data.</text>
</comment>
<evidence type="ECO:0000259" key="4">
    <source>
        <dbReference type="Pfam" id="PF13409"/>
    </source>
</evidence>
<dbReference type="EMBL" id="JAHHHN010000025">
    <property type="protein sequence ID" value="MBW4564761.1"/>
    <property type="molecule type" value="Genomic_DNA"/>
</dbReference>
<feature type="active site" description="Proton donor/acceptor" evidence="1">
    <location>
        <position position="211"/>
    </location>
</feature>
<proteinExistence type="predicted"/>
<evidence type="ECO:0000256" key="3">
    <source>
        <dbReference type="PIRSR" id="PIRSR015753-3"/>
    </source>
</evidence>
<evidence type="ECO:0000256" key="1">
    <source>
        <dbReference type="PIRSR" id="PIRSR015753-1"/>
    </source>
</evidence>
<evidence type="ECO:0000313" key="5">
    <source>
        <dbReference type="EMBL" id="MBW4564761.1"/>
    </source>
</evidence>
<feature type="binding site" evidence="2">
    <location>
        <begin position="163"/>
        <end position="164"/>
    </location>
    <ligand>
        <name>glutathione</name>
        <dbReference type="ChEBI" id="CHEBI:57925"/>
    </ligand>
</feature>
<dbReference type="GO" id="GO:0004364">
    <property type="term" value="F:glutathione transferase activity"/>
    <property type="evidence" value="ECO:0007669"/>
    <property type="project" value="InterPro"/>
</dbReference>
<protein>
    <submittedName>
        <fullName evidence="5">Glutathione S-transferase family protein</fullName>
    </submittedName>
</protein>
<feature type="domain" description="GST N-terminal" evidence="4">
    <location>
        <begin position="86"/>
        <end position="173"/>
    </location>
</feature>
<dbReference type="Proteomes" id="UP000715781">
    <property type="component" value="Unassembled WGS sequence"/>
</dbReference>
<dbReference type="InterPro" id="IPR040079">
    <property type="entry name" value="Glutathione_S-Trfase"/>
</dbReference>
<reference evidence="5" key="1">
    <citation type="submission" date="2021-05" db="EMBL/GenBank/DDBJ databases">
        <authorList>
            <person name="Pietrasiak N."/>
            <person name="Ward R."/>
            <person name="Stajich J.E."/>
            <person name="Kurbessoian T."/>
        </authorList>
    </citation>
    <scope>NUCLEOTIDE SEQUENCE</scope>
    <source>
        <strain evidence="5">JT2-VF2</strain>
    </source>
</reference>
<gene>
    <name evidence="5" type="ORF">KME32_27280</name>
</gene>
<feature type="active site" description="Nucleophile" evidence="1">
    <location>
        <position position="86"/>
    </location>
</feature>